<dbReference type="EMBL" id="VATY01000001">
    <property type="protein sequence ID" value="TMM58485.1"/>
    <property type="molecule type" value="Genomic_DNA"/>
</dbReference>
<keyword evidence="2" id="KW-1185">Reference proteome</keyword>
<proteinExistence type="predicted"/>
<evidence type="ECO:0000313" key="2">
    <source>
        <dbReference type="Proteomes" id="UP000310314"/>
    </source>
</evidence>
<reference evidence="1 2" key="1">
    <citation type="submission" date="2019-05" db="EMBL/GenBank/DDBJ databases">
        <authorList>
            <person name="Zhang J.-Y."/>
            <person name="Feg X."/>
            <person name="Du Z.-J."/>
        </authorList>
    </citation>
    <scope>NUCLEOTIDE SEQUENCE [LARGE SCALE GENOMIC DNA]</scope>
    <source>
        <strain evidence="1 2">RZ26</strain>
    </source>
</reference>
<dbReference type="Gene3D" id="1.10.3680.10">
    <property type="entry name" value="TerB-like"/>
    <property type="match status" value="1"/>
</dbReference>
<dbReference type="InterPro" id="IPR029024">
    <property type="entry name" value="TerB-like"/>
</dbReference>
<dbReference type="OrthoDB" id="1450066at2"/>
<comment type="caution">
    <text evidence="1">The sequence shown here is derived from an EMBL/GenBank/DDBJ whole genome shotgun (WGS) entry which is preliminary data.</text>
</comment>
<sequence length="109" mass="12243">MTLSTIGFSLAEKLAIVKALDSLILADGHVHNAEITMMSSLMSYLDFDSNFLVQARNLTIIRSNIVLDKMSREKKIVLAQILKDMAKVDGFVHKKETEVISNFCKEIKI</sequence>
<protein>
    <submittedName>
        <fullName evidence="1">TerB family tellurite resistance protein</fullName>
    </submittedName>
</protein>
<gene>
    <name evidence="1" type="ORF">FEE95_03375</name>
</gene>
<dbReference type="RefSeq" id="WP_138656417.1">
    <property type="nucleotide sequence ID" value="NZ_VATY01000001.1"/>
</dbReference>
<dbReference type="SUPFAM" id="SSF158682">
    <property type="entry name" value="TerB-like"/>
    <property type="match status" value="1"/>
</dbReference>
<evidence type="ECO:0000313" key="1">
    <source>
        <dbReference type="EMBL" id="TMM58485.1"/>
    </source>
</evidence>
<dbReference type="Proteomes" id="UP000310314">
    <property type="component" value="Unassembled WGS sequence"/>
</dbReference>
<name>A0A5S3PU23_9FLAO</name>
<dbReference type="CDD" id="cd07177">
    <property type="entry name" value="terB_like"/>
    <property type="match status" value="1"/>
</dbReference>
<accession>A0A5S3PU23</accession>
<organism evidence="1 2">
    <name type="scientific">Maribacter algarum</name>
    <name type="common">ex Zhang et al. 2020</name>
    <dbReference type="NCBI Taxonomy" id="2578118"/>
    <lineage>
        <taxon>Bacteria</taxon>
        <taxon>Pseudomonadati</taxon>
        <taxon>Bacteroidota</taxon>
        <taxon>Flavobacteriia</taxon>
        <taxon>Flavobacteriales</taxon>
        <taxon>Flavobacteriaceae</taxon>
        <taxon>Maribacter</taxon>
    </lineage>
</organism>
<dbReference type="AlphaFoldDB" id="A0A5S3PU23"/>